<accession>A0ABD0YXD7</accession>
<gene>
    <name evidence="2" type="ORF">AAG570_010875</name>
</gene>
<keyword evidence="3" id="KW-1185">Reference proteome</keyword>
<dbReference type="Proteomes" id="UP001558652">
    <property type="component" value="Unassembled WGS sequence"/>
</dbReference>
<feature type="region of interest" description="Disordered" evidence="1">
    <location>
        <begin position="269"/>
        <end position="312"/>
    </location>
</feature>
<organism evidence="2 3">
    <name type="scientific">Ranatra chinensis</name>
    <dbReference type="NCBI Taxonomy" id="642074"/>
    <lineage>
        <taxon>Eukaryota</taxon>
        <taxon>Metazoa</taxon>
        <taxon>Ecdysozoa</taxon>
        <taxon>Arthropoda</taxon>
        <taxon>Hexapoda</taxon>
        <taxon>Insecta</taxon>
        <taxon>Pterygota</taxon>
        <taxon>Neoptera</taxon>
        <taxon>Paraneoptera</taxon>
        <taxon>Hemiptera</taxon>
        <taxon>Heteroptera</taxon>
        <taxon>Panheteroptera</taxon>
        <taxon>Nepomorpha</taxon>
        <taxon>Nepidae</taxon>
        <taxon>Ranatrinae</taxon>
        <taxon>Ranatra</taxon>
    </lineage>
</organism>
<evidence type="ECO:0000313" key="2">
    <source>
        <dbReference type="EMBL" id="KAL1131257.1"/>
    </source>
</evidence>
<protein>
    <submittedName>
        <fullName evidence="2">Uncharacterized protein</fullName>
    </submittedName>
</protein>
<evidence type="ECO:0000256" key="1">
    <source>
        <dbReference type="SAM" id="MobiDB-lite"/>
    </source>
</evidence>
<dbReference type="EMBL" id="JBFDAA010000006">
    <property type="protein sequence ID" value="KAL1131257.1"/>
    <property type="molecule type" value="Genomic_DNA"/>
</dbReference>
<dbReference type="AlphaFoldDB" id="A0ABD0YXD7"/>
<name>A0ABD0YXD7_9HEMI</name>
<comment type="caution">
    <text evidence="2">The sequence shown here is derived from an EMBL/GenBank/DDBJ whole genome shotgun (WGS) entry which is preliminary data.</text>
</comment>
<feature type="compositionally biased region" description="Pro residues" evidence="1">
    <location>
        <begin position="272"/>
        <end position="297"/>
    </location>
</feature>
<proteinExistence type="predicted"/>
<reference evidence="2 3" key="1">
    <citation type="submission" date="2024-07" db="EMBL/GenBank/DDBJ databases">
        <title>Chromosome-level genome assembly of the water stick insect Ranatra chinensis (Heteroptera: Nepidae).</title>
        <authorList>
            <person name="Liu X."/>
        </authorList>
    </citation>
    <scope>NUCLEOTIDE SEQUENCE [LARGE SCALE GENOMIC DNA]</scope>
    <source>
        <strain evidence="2">Cailab_2021Rc</strain>
        <tissue evidence="2">Muscle</tissue>
    </source>
</reference>
<feature type="region of interest" description="Disordered" evidence="1">
    <location>
        <begin position="123"/>
        <end position="255"/>
    </location>
</feature>
<evidence type="ECO:0000313" key="3">
    <source>
        <dbReference type="Proteomes" id="UP001558652"/>
    </source>
</evidence>
<feature type="compositionally biased region" description="Low complexity" evidence="1">
    <location>
        <begin position="241"/>
        <end position="252"/>
    </location>
</feature>
<sequence length="355" mass="39098">MSRGRHSRVLDQVIRAAVEGYLPLKARAMAQVADLIDLEGGGGSSTSDEEYSARLESALNLLDESIESHRRQPGARRRLLVGRDELWWRRRGGGPGSGDDRLDSLGDDASYLDAILGQLLPEQRIPQDVDGESEDRLSSASTEYHSCANSELEPNSDLRPSTSALPPSLPQPPHSRRGHRRIWSYSGAVGSRRGREECGGSGAAGRRSRSLSAMAAPKCEPRVPPPAEEPRHHTQEPRQLPQVPQHHPQVPHSSATWHRASMRRLTHIRLQDPPPPTPPPPPPPLPPRHHSPPPPPTHPHRQPDDDPEPLAQLTKLIEDMNNECVQAEITDATQEIKGTISVYKLQCSPLSGMKD</sequence>
<feature type="compositionally biased region" description="Polar residues" evidence="1">
    <location>
        <begin position="138"/>
        <end position="165"/>
    </location>
</feature>